<protein>
    <submittedName>
        <fullName evidence="3">Uncharacterized protein</fullName>
    </submittedName>
</protein>
<organism evidence="3 4">
    <name type="scientific">Streptomyces misionensis</name>
    <dbReference type="NCBI Taxonomy" id="67331"/>
    <lineage>
        <taxon>Bacteria</taxon>
        <taxon>Bacillati</taxon>
        <taxon>Actinomycetota</taxon>
        <taxon>Actinomycetes</taxon>
        <taxon>Kitasatosporales</taxon>
        <taxon>Streptomycetaceae</taxon>
        <taxon>Streptomyces</taxon>
    </lineage>
</organism>
<keyword evidence="2" id="KW-1133">Transmembrane helix</keyword>
<keyword evidence="4" id="KW-1185">Reference proteome</keyword>
<reference evidence="3" key="1">
    <citation type="journal article" date="2019" name="Microbiol. Resour. Announc.">
        <title>Draft Genomic Sequences of Streptomyces misionensis and Streptomyces albidoflavus, bacteria applied for phytopathogen biocontrol.</title>
        <authorList>
            <person name="Pylro V."/>
            <person name="Dias A."/>
            <person name="Andreote F."/>
            <person name="Varani A."/>
            <person name="Andreote C."/>
            <person name="Bernardo E."/>
            <person name="Martins T."/>
        </authorList>
    </citation>
    <scope>NUCLEOTIDE SEQUENCE [LARGE SCALE GENOMIC DNA]</scope>
    <source>
        <strain evidence="3">66</strain>
    </source>
</reference>
<evidence type="ECO:0000313" key="3">
    <source>
        <dbReference type="EMBL" id="TWV55531.1"/>
    </source>
</evidence>
<dbReference type="EMBL" id="VOGW01000041">
    <property type="protein sequence ID" value="TWV55531.1"/>
    <property type="molecule type" value="Genomic_DNA"/>
</dbReference>
<sequence length="125" mass="12848">MNDPGTADTPRPVEERLRAALAARANAVGPADLRPLRPPSAAPHPRRPALPPLRLRGAAVGLLALAAVVALVLLTLHDTRTRPAEPARSPRPAVTTPVPVPVPSGTVRTPVAVPSPASEPPRPAG</sequence>
<dbReference type="RefSeq" id="WP_146464351.1">
    <property type="nucleotide sequence ID" value="NZ_VOGW01000041.1"/>
</dbReference>
<feature type="transmembrane region" description="Helical" evidence="2">
    <location>
        <begin position="55"/>
        <end position="76"/>
    </location>
</feature>
<gene>
    <name evidence="3" type="ORF">FRZ03_07445</name>
</gene>
<evidence type="ECO:0000313" key="4">
    <source>
        <dbReference type="Proteomes" id="UP000320481"/>
    </source>
</evidence>
<accession>A0A5C6JZ33</accession>
<dbReference type="AlphaFoldDB" id="A0A5C6JZ33"/>
<feature type="compositionally biased region" description="Low complexity" evidence="1">
    <location>
        <begin position="86"/>
        <end position="116"/>
    </location>
</feature>
<feature type="compositionally biased region" description="Low complexity" evidence="1">
    <location>
        <begin position="23"/>
        <end position="33"/>
    </location>
</feature>
<name>A0A5C6JZ33_9ACTN</name>
<keyword evidence="2" id="KW-0812">Transmembrane</keyword>
<evidence type="ECO:0000256" key="2">
    <source>
        <dbReference type="SAM" id="Phobius"/>
    </source>
</evidence>
<feature type="region of interest" description="Disordered" evidence="1">
    <location>
        <begin position="23"/>
        <end position="51"/>
    </location>
</feature>
<evidence type="ECO:0000256" key="1">
    <source>
        <dbReference type="SAM" id="MobiDB-lite"/>
    </source>
</evidence>
<feature type="region of interest" description="Disordered" evidence="1">
    <location>
        <begin position="78"/>
        <end position="125"/>
    </location>
</feature>
<dbReference type="Proteomes" id="UP000320481">
    <property type="component" value="Unassembled WGS sequence"/>
</dbReference>
<proteinExistence type="predicted"/>
<comment type="caution">
    <text evidence="3">The sequence shown here is derived from an EMBL/GenBank/DDBJ whole genome shotgun (WGS) entry which is preliminary data.</text>
</comment>
<keyword evidence="2" id="KW-0472">Membrane</keyword>